<reference evidence="1 2" key="1">
    <citation type="submission" date="2018-12" db="EMBL/GenBank/DDBJ databases">
        <authorList>
            <consortium name="Pathogen Informatics"/>
        </authorList>
    </citation>
    <scope>NUCLEOTIDE SEQUENCE [LARGE SCALE GENOMIC DNA]</scope>
    <source>
        <strain evidence="1 2">NCTC11075</strain>
    </source>
</reference>
<protein>
    <submittedName>
        <fullName evidence="1">Uncharacterized protein</fullName>
    </submittedName>
</protein>
<accession>A0A447UHP5</accession>
<dbReference type="AlphaFoldDB" id="A0A447UHP5"/>
<sequence>MPVYCLDDIGFRQLANHQQNRRLGVGHPGVTHILYRVSYRGDIAQTHGGAVVVVDNSTAGIPSPFSVHHLSEPASDESCRRSRPAAYARWHC</sequence>
<gene>
    <name evidence="1" type="ORF">NCTC11075_00970</name>
</gene>
<evidence type="ECO:0000313" key="2">
    <source>
        <dbReference type="Proteomes" id="UP000270272"/>
    </source>
</evidence>
<dbReference type="Proteomes" id="UP000270272">
    <property type="component" value="Chromosome"/>
</dbReference>
<name>A0A447UHP5_CITKO</name>
<organism evidence="1 2">
    <name type="scientific">Citrobacter koseri</name>
    <name type="common">Citrobacter diversus</name>
    <dbReference type="NCBI Taxonomy" id="545"/>
    <lineage>
        <taxon>Bacteria</taxon>
        <taxon>Pseudomonadati</taxon>
        <taxon>Pseudomonadota</taxon>
        <taxon>Gammaproteobacteria</taxon>
        <taxon>Enterobacterales</taxon>
        <taxon>Enterobacteriaceae</taxon>
        <taxon>Citrobacter</taxon>
    </lineage>
</organism>
<proteinExistence type="predicted"/>
<dbReference type="EMBL" id="LR134204">
    <property type="protein sequence ID" value="VEB85985.1"/>
    <property type="molecule type" value="Genomic_DNA"/>
</dbReference>
<evidence type="ECO:0000313" key="1">
    <source>
        <dbReference type="EMBL" id="VEB85985.1"/>
    </source>
</evidence>